<gene>
    <name evidence="7" type="ORF">SAMN02745249_00206</name>
</gene>
<dbReference type="Pfam" id="PF01547">
    <property type="entry name" value="SBP_bac_1"/>
    <property type="match status" value="1"/>
</dbReference>
<dbReference type="PANTHER" id="PTHR43649:SF33">
    <property type="entry name" value="POLYGALACTURONAN_RHAMNOGALACTURONAN-BINDING PROTEIN YTCQ"/>
    <property type="match status" value="1"/>
</dbReference>
<evidence type="ECO:0000256" key="1">
    <source>
        <dbReference type="ARBA" id="ARBA00022475"/>
    </source>
</evidence>
<sequence>MKKKWRNRLKYLLLAPLLFILLVGCSDQKSTDSGKGVKEIEFFNQKPEISRQLKELANTYSEAHDDVKITVTTIGSGEGAAGLQAKFTSGNPPEIMMLGGTSEIDRYQDTLLEVSDLEVTNTIMEDLLEGALIDDSLLAIPMNVEGFGWMYNKEIFKEAGIDPESIETFDDFVEAVEKLDQQKEDLGIEEVFAFSGAEDYSSNQFSAHFTSPEFDHSILEAYEATELNWKYGDQMKAYMDLFNEYNIQPILGVNYSQSVEELFINSQVAMVHQGNWIVPTLNGIDSDFVEEKLGILPVFGENNETAKIVAGAPWYIGINSDIDDDVKEAAKDFVDWMYLSDEGQETLVHEMQMIPPQEGYDVEDITDSVSQIIYQEMLDENTSAMAHNQYPDGWFQLVLFPEFQRYLDGYSTWEEFEKNTSEGFQEMREQ</sequence>
<organism evidence="7 8">
    <name type="scientific">Atopostipes suicloacalis DSM 15692</name>
    <dbReference type="NCBI Taxonomy" id="1121025"/>
    <lineage>
        <taxon>Bacteria</taxon>
        <taxon>Bacillati</taxon>
        <taxon>Bacillota</taxon>
        <taxon>Bacilli</taxon>
        <taxon>Lactobacillales</taxon>
        <taxon>Carnobacteriaceae</taxon>
        <taxon>Atopostipes</taxon>
    </lineage>
</organism>
<dbReference type="AlphaFoldDB" id="A0A1M4SJN1"/>
<evidence type="ECO:0000313" key="8">
    <source>
        <dbReference type="Proteomes" id="UP000184128"/>
    </source>
</evidence>
<evidence type="ECO:0000256" key="2">
    <source>
        <dbReference type="ARBA" id="ARBA00022729"/>
    </source>
</evidence>
<dbReference type="OrthoDB" id="9763054at2"/>
<dbReference type="InterPro" id="IPR006059">
    <property type="entry name" value="SBP"/>
</dbReference>
<keyword evidence="1" id="KW-1003">Cell membrane</keyword>
<reference evidence="7 8" key="1">
    <citation type="submission" date="2016-11" db="EMBL/GenBank/DDBJ databases">
        <authorList>
            <person name="Jaros S."/>
            <person name="Januszkiewicz K."/>
            <person name="Wedrychowicz H."/>
        </authorList>
    </citation>
    <scope>NUCLEOTIDE SEQUENCE [LARGE SCALE GENOMIC DNA]</scope>
    <source>
        <strain evidence="7 8">DSM 15692</strain>
    </source>
</reference>
<keyword evidence="2 6" id="KW-0732">Signal</keyword>
<protein>
    <submittedName>
        <fullName evidence="7">Raffinose/stachyose/melibiose transport system substrate-binding protein</fullName>
    </submittedName>
</protein>
<dbReference type="SUPFAM" id="SSF53850">
    <property type="entry name" value="Periplasmic binding protein-like II"/>
    <property type="match status" value="1"/>
</dbReference>
<dbReference type="Gene3D" id="3.40.190.10">
    <property type="entry name" value="Periplasmic binding protein-like II"/>
    <property type="match status" value="2"/>
</dbReference>
<dbReference type="EMBL" id="FQUF01000003">
    <property type="protein sequence ID" value="SHE32420.1"/>
    <property type="molecule type" value="Genomic_DNA"/>
</dbReference>
<dbReference type="Proteomes" id="UP000184128">
    <property type="component" value="Unassembled WGS sequence"/>
</dbReference>
<evidence type="ECO:0000256" key="4">
    <source>
        <dbReference type="ARBA" id="ARBA00023139"/>
    </source>
</evidence>
<name>A0A1M4SJN1_9LACT</name>
<dbReference type="STRING" id="1121025.SAMN02745249_00206"/>
<evidence type="ECO:0000256" key="3">
    <source>
        <dbReference type="ARBA" id="ARBA00023136"/>
    </source>
</evidence>
<dbReference type="InterPro" id="IPR050490">
    <property type="entry name" value="Bact_solute-bd_prot1"/>
</dbReference>
<keyword evidence="8" id="KW-1185">Reference proteome</keyword>
<keyword evidence="5" id="KW-0449">Lipoprotein</keyword>
<keyword evidence="4" id="KW-0564">Palmitate</keyword>
<feature type="chain" id="PRO_5038817930" evidence="6">
    <location>
        <begin position="26"/>
        <end position="430"/>
    </location>
</feature>
<evidence type="ECO:0000256" key="5">
    <source>
        <dbReference type="ARBA" id="ARBA00023288"/>
    </source>
</evidence>
<proteinExistence type="predicted"/>
<dbReference type="PROSITE" id="PS51257">
    <property type="entry name" value="PROKAR_LIPOPROTEIN"/>
    <property type="match status" value="1"/>
</dbReference>
<evidence type="ECO:0000313" key="7">
    <source>
        <dbReference type="EMBL" id="SHE32420.1"/>
    </source>
</evidence>
<dbReference type="RefSeq" id="WP_073294861.1">
    <property type="nucleotide sequence ID" value="NZ_FQUF01000003.1"/>
</dbReference>
<dbReference type="PANTHER" id="PTHR43649">
    <property type="entry name" value="ARABINOSE-BINDING PROTEIN-RELATED"/>
    <property type="match status" value="1"/>
</dbReference>
<feature type="signal peptide" evidence="6">
    <location>
        <begin position="1"/>
        <end position="25"/>
    </location>
</feature>
<accession>A0A1M4SJN1</accession>
<evidence type="ECO:0000256" key="6">
    <source>
        <dbReference type="SAM" id="SignalP"/>
    </source>
</evidence>
<keyword evidence="3" id="KW-0472">Membrane</keyword>